<dbReference type="EMBL" id="FNPI01000001">
    <property type="protein sequence ID" value="SDY25583.1"/>
    <property type="molecule type" value="Genomic_DNA"/>
</dbReference>
<keyword evidence="1" id="KW-0472">Membrane</keyword>
<proteinExistence type="predicted"/>
<evidence type="ECO:0000256" key="1">
    <source>
        <dbReference type="SAM" id="Phobius"/>
    </source>
</evidence>
<dbReference type="InterPro" id="IPR052710">
    <property type="entry name" value="CAAX_protease"/>
</dbReference>
<feature type="transmembrane region" description="Helical" evidence="1">
    <location>
        <begin position="130"/>
        <end position="149"/>
    </location>
</feature>
<protein>
    <recommendedName>
        <fullName evidence="2">CAAX prenyl protease 2/Lysostaphin resistance protein A-like domain-containing protein</fullName>
    </recommendedName>
</protein>
<name>A0A1H3ICJ8_9BACI</name>
<dbReference type="PANTHER" id="PTHR36435:SF1">
    <property type="entry name" value="CAAX AMINO TERMINAL PROTEASE FAMILY PROTEIN"/>
    <property type="match status" value="1"/>
</dbReference>
<dbReference type="PANTHER" id="PTHR36435">
    <property type="entry name" value="SLR1288 PROTEIN"/>
    <property type="match status" value="1"/>
</dbReference>
<evidence type="ECO:0000313" key="3">
    <source>
        <dbReference type="EMBL" id="SDY25583.1"/>
    </source>
</evidence>
<feature type="transmembrane region" description="Helical" evidence="1">
    <location>
        <begin position="89"/>
        <end position="110"/>
    </location>
</feature>
<organism evidence="3 4">
    <name type="scientific">Evansella caseinilytica</name>
    <dbReference type="NCBI Taxonomy" id="1503961"/>
    <lineage>
        <taxon>Bacteria</taxon>
        <taxon>Bacillati</taxon>
        <taxon>Bacillota</taxon>
        <taxon>Bacilli</taxon>
        <taxon>Bacillales</taxon>
        <taxon>Bacillaceae</taxon>
        <taxon>Evansella</taxon>
    </lineage>
</organism>
<keyword evidence="1" id="KW-1133">Transmembrane helix</keyword>
<evidence type="ECO:0000259" key="2">
    <source>
        <dbReference type="Pfam" id="PF02517"/>
    </source>
</evidence>
<feature type="transmembrane region" description="Helical" evidence="1">
    <location>
        <begin position="210"/>
        <end position="230"/>
    </location>
</feature>
<feature type="transmembrane region" description="Helical" evidence="1">
    <location>
        <begin position="47"/>
        <end position="69"/>
    </location>
</feature>
<dbReference type="Proteomes" id="UP000198935">
    <property type="component" value="Unassembled WGS sequence"/>
</dbReference>
<dbReference type="GO" id="GO:0004175">
    <property type="term" value="F:endopeptidase activity"/>
    <property type="evidence" value="ECO:0007669"/>
    <property type="project" value="UniProtKB-ARBA"/>
</dbReference>
<reference evidence="4" key="1">
    <citation type="submission" date="2016-10" db="EMBL/GenBank/DDBJ databases">
        <authorList>
            <person name="Varghese N."/>
            <person name="Submissions S."/>
        </authorList>
    </citation>
    <scope>NUCLEOTIDE SEQUENCE [LARGE SCALE GENOMIC DNA]</scope>
    <source>
        <strain evidence="4">SP</strain>
    </source>
</reference>
<dbReference type="InterPro" id="IPR003675">
    <property type="entry name" value="Rce1/LyrA-like_dom"/>
</dbReference>
<gene>
    <name evidence="3" type="ORF">SAMN05421736_101788</name>
</gene>
<dbReference type="GO" id="GO:0080120">
    <property type="term" value="P:CAAX-box protein maturation"/>
    <property type="evidence" value="ECO:0007669"/>
    <property type="project" value="UniProtKB-ARBA"/>
</dbReference>
<accession>A0A1H3ICJ8</accession>
<dbReference type="AlphaFoldDB" id="A0A1H3ICJ8"/>
<keyword evidence="1" id="KW-0812">Transmembrane</keyword>
<sequence>MTEKSFTTKGWSWKELILLLFLTLVLVPVFIENLMYNAFNCLFQNSLFAGAAMGLTMAVVFTAGVYYIALKPHKLLWDAVGIRVFQASYWKAIIGWTAVLFFVSVLLLTAMDWLNIGWENEKTQSLQSEITWLTISVGFVSAAIISPAYEEIFYRGFLYKWLRMKWGVGTGVLISSVIFTVVHIPTYNTLPINFISGAVWAWTYEKSGSILPGMIIHGIYNGIAVLLTVWM</sequence>
<dbReference type="OrthoDB" id="9782250at2"/>
<dbReference type="STRING" id="1503961.SAMN05421736_101788"/>
<evidence type="ECO:0000313" key="4">
    <source>
        <dbReference type="Proteomes" id="UP000198935"/>
    </source>
</evidence>
<feature type="domain" description="CAAX prenyl protease 2/Lysostaphin resistance protein A-like" evidence="2">
    <location>
        <begin position="136"/>
        <end position="222"/>
    </location>
</feature>
<feature type="transmembrane region" description="Helical" evidence="1">
    <location>
        <begin position="170"/>
        <end position="190"/>
    </location>
</feature>
<dbReference type="Pfam" id="PF02517">
    <property type="entry name" value="Rce1-like"/>
    <property type="match status" value="1"/>
</dbReference>
<keyword evidence="4" id="KW-1185">Reference proteome</keyword>